<accession>A0A6J4SU58</accession>
<dbReference type="EMBL" id="CADCVR010000073">
    <property type="protein sequence ID" value="CAA9505380.1"/>
    <property type="molecule type" value="Genomic_DNA"/>
</dbReference>
<evidence type="ECO:0000256" key="1">
    <source>
        <dbReference type="SAM" id="MobiDB-lite"/>
    </source>
</evidence>
<evidence type="ECO:0000313" key="2">
    <source>
        <dbReference type="EMBL" id="CAA9505380.1"/>
    </source>
</evidence>
<dbReference type="Gene3D" id="3.20.20.80">
    <property type="entry name" value="Glycosidases"/>
    <property type="match status" value="1"/>
</dbReference>
<dbReference type="SUPFAM" id="SSF51445">
    <property type="entry name" value="(Trans)glycosidases"/>
    <property type="match status" value="1"/>
</dbReference>
<sequence length="490" mass="53221">MTGARARPDDGAPPPTSLPTAEVIPIPAATFRTLLLVLLAALVLAAPAAASSTQTTRFEAPRDLLDASTRSAALDEIQGFGVDSLRVVLLWRNVAPDAESAKKPDFNTTDPAGYAWGQYDALLTEAKARGMKVLLTVSGPVPRWATEDKRDNLTRPDPGEFAQFMTAVGRHFAARVESWSVWNEPNQPQFLRPQFDSRKRPVSPRIYRALYKAALKGLKAARVASPRVLLGETSPRGTGKVVAPLTFLRGALCLDARNRRQKGCGKLATAGVAHHAYTTRAGPRFVPSGPNDVTISVLRRLTTLLDRAGRAGAVPARLPLHLTEFGIQSTPDPIFGVSLQRQEEYRALSERIAYRNPRVRSFSQYLLRDDNPSTSGPVSSRYPGFESGLRTASGRAKPALDGFRLVLSAVRGKRTSSLWGLVRPAVRATAVQVEYRAGRQGAWRKLATVPTDADGYFLKTTRLVTGRQYRVTWTAPDGAALAGAATRPVK</sequence>
<dbReference type="InterPro" id="IPR051923">
    <property type="entry name" value="Glycosyl_Hydrolase_39"/>
</dbReference>
<name>A0A6J4SU58_9ACTN</name>
<protein>
    <submittedName>
        <fullName evidence="2">GH39</fullName>
    </submittedName>
</protein>
<feature type="compositionally biased region" description="Basic and acidic residues" evidence="1">
    <location>
        <begin position="1"/>
        <end position="10"/>
    </location>
</feature>
<dbReference type="AlphaFoldDB" id="A0A6J4SU58"/>
<dbReference type="PANTHER" id="PTHR12631">
    <property type="entry name" value="ALPHA-L-IDURONIDASE"/>
    <property type="match status" value="1"/>
</dbReference>
<reference evidence="2" key="1">
    <citation type="submission" date="2020-02" db="EMBL/GenBank/DDBJ databases">
        <authorList>
            <person name="Meier V. D."/>
        </authorList>
    </citation>
    <scope>NUCLEOTIDE SEQUENCE</scope>
    <source>
        <strain evidence="2">AVDCRST_MAG53</strain>
    </source>
</reference>
<proteinExistence type="predicted"/>
<dbReference type="InterPro" id="IPR017853">
    <property type="entry name" value="GH"/>
</dbReference>
<dbReference type="GO" id="GO:0004553">
    <property type="term" value="F:hydrolase activity, hydrolyzing O-glycosyl compounds"/>
    <property type="evidence" value="ECO:0007669"/>
    <property type="project" value="TreeGrafter"/>
</dbReference>
<dbReference type="PANTHER" id="PTHR12631:SF10">
    <property type="entry name" value="BETA-XYLOSIDASE-LIKE PROTEIN-RELATED"/>
    <property type="match status" value="1"/>
</dbReference>
<feature type="region of interest" description="Disordered" evidence="1">
    <location>
        <begin position="1"/>
        <end position="21"/>
    </location>
</feature>
<gene>
    <name evidence="2" type="ORF">AVDCRST_MAG53-2382</name>
</gene>
<organism evidence="2">
    <name type="scientific">uncultured Solirubrobacteraceae bacterium</name>
    <dbReference type="NCBI Taxonomy" id="1162706"/>
    <lineage>
        <taxon>Bacteria</taxon>
        <taxon>Bacillati</taxon>
        <taxon>Actinomycetota</taxon>
        <taxon>Thermoleophilia</taxon>
        <taxon>Solirubrobacterales</taxon>
        <taxon>Solirubrobacteraceae</taxon>
        <taxon>environmental samples</taxon>
    </lineage>
</organism>